<dbReference type="Gene3D" id="3.30.1360.10">
    <property type="entry name" value="RNA polymerase, RBP11-like subunit"/>
    <property type="match status" value="1"/>
</dbReference>
<dbReference type="GO" id="GO:0046983">
    <property type="term" value="F:protein dimerization activity"/>
    <property type="evidence" value="ECO:0007669"/>
    <property type="project" value="InterPro"/>
</dbReference>
<dbReference type="Proteomes" id="UP000285326">
    <property type="component" value="Unassembled WGS sequence"/>
</dbReference>
<dbReference type="GO" id="GO:0005666">
    <property type="term" value="C:RNA polymerase III complex"/>
    <property type="evidence" value="ECO:0007669"/>
    <property type="project" value="TreeGrafter"/>
</dbReference>
<comment type="similarity">
    <text evidence="3">Belongs to the archaeal Rpo11/eukaryotic RPB11/RPC19 RNA polymerase subunit family.</text>
</comment>
<sequence length="143" mass="16231">MANQDFSKTTSDNDVTMKDDDVLENNSDTEGYLFEETEERIRILAGSTETAASFVFKKEDHTLGNALRFIIMKKSAFDLNVEFCGYSIPHPSEPLMCVRIQTYKGTTAIQALEKGFDDLMELCDTVAEKFMEARQQFAEKMEA</sequence>
<evidence type="ECO:0000256" key="4">
    <source>
        <dbReference type="SAM" id="MobiDB-lite"/>
    </source>
</evidence>
<evidence type="ECO:0000259" key="5">
    <source>
        <dbReference type="Pfam" id="PF13656"/>
    </source>
</evidence>
<dbReference type="GO" id="GO:0006383">
    <property type="term" value="P:transcription by RNA polymerase III"/>
    <property type="evidence" value="ECO:0007669"/>
    <property type="project" value="TreeGrafter"/>
</dbReference>
<evidence type="ECO:0000256" key="3">
    <source>
        <dbReference type="ARBA" id="ARBA00025751"/>
    </source>
</evidence>
<dbReference type="Pfam" id="PF13656">
    <property type="entry name" value="RNA_pol_L_2"/>
    <property type="match status" value="1"/>
</dbReference>
<dbReference type="GO" id="GO:0006362">
    <property type="term" value="P:transcription elongation by RNA polymerase I"/>
    <property type="evidence" value="ECO:0007669"/>
    <property type="project" value="TreeGrafter"/>
</dbReference>
<dbReference type="AlphaFoldDB" id="A0A420IJM1"/>
<accession>A0A420IJM1</accession>
<proteinExistence type="inferred from homology"/>
<protein>
    <submittedName>
        <fullName evidence="6">DNA-directed RNA polymerases I and III subunit RPAC2</fullName>
    </submittedName>
</protein>
<dbReference type="GO" id="GO:0005736">
    <property type="term" value="C:RNA polymerase I complex"/>
    <property type="evidence" value="ECO:0007669"/>
    <property type="project" value="TreeGrafter"/>
</dbReference>
<feature type="region of interest" description="Disordered" evidence="4">
    <location>
        <begin position="1"/>
        <end position="24"/>
    </location>
</feature>
<dbReference type="EMBL" id="MCBS01023819">
    <property type="protein sequence ID" value="RKF74717.1"/>
    <property type="molecule type" value="Genomic_DNA"/>
</dbReference>
<dbReference type="GO" id="GO:0003899">
    <property type="term" value="F:DNA-directed RNA polymerase activity"/>
    <property type="evidence" value="ECO:0007669"/>
    <property type="project" value="InterPro"/>
</dbReference>
<dbReference type="InterPro" id="IPR033898">
    <property type="entry name" value="RNAP_AC19"/>
</dbReference>
<keyword evidence="2" id="KW-0804">Transcription</keyword>
<dbReference type="InterPro" id="IPR036603">
    <property type="entry name" value="RBP11-like"/>
</dbReference>
<dbReference type="InterPro" id="IPR022905">
    <property type="entry name" value="Rpo11-like"/>
</dbReference>
<feature type="domain" description="DNA-directed RNA polymerase RBP11-like dimerisation" evidence="5">
    <location>
        <begin position="52"/>
        <end position="128"/>
    </location>
</feature>
<dbReference type="PANTHER" id="PTHR13946:SF28">
    <property type="entry name" value="DNA-DIRECTED RNA POLYMERASES I AND III SUBUNIT RPAC2"/>
    <property type="match status" value="1"/>
</dbReference>
<keyword evidence="1 6" id="KW-0240">DNA-directed RNA polymerase</keyword>
<dbReference type="CDD" id="cd07029">
    <property type="entry name" value="RNAP_I_III_AC19"/>
    <property type="match status" value="1"/>
</dbReference>
<gene>
    <name evidence="6" type="ORF">GcM1_238115</name>
</gene>
<feature type="compositionally biased region" description="Polar residues" evidence="4">
    <location>
        <begin position="1"/>
        <end position="14"/>
    </location>
</feature>
<name>A0A420IJM1_9PEZI</name>
<dbReference type="InterPro" id="IPR009025">
    <property type="entry name" value="RBP11-like_dimer"/>
</dbReference>
<dbReference type="GO" id="GO:0055029">
    <property type="term" value="C:nuclear DNA-directed RNA polymerase complex"/>
    <property type="evidence" value="ECO:0007669"/>
    <property type="project" value="UniProtKB-ARBA"/>
</dbReference>
<comment type="caution">
    <text evidence="6">The sequence shown here is derived from an EMBL/GenBank/DDBJ whole genome shotgun (WGS) entry which is preliminary data.</text>
</comment>
<evidence type="ECO:0000256" key="2">
    <source>
        <dbReference type="ARBA" id="ARBA00023163"/>
    </source>
</evidence>
<evidence type="ECO:0000313" key="7">
    <source>
        <dbReference type="Proteomes" id="UP000285326"/>
    </source>
</evidence>
<dbReference type="HAMAP" id="MF_00261">
    <property type="entry name" value="RNApol_arch_Rpo11"/>
    <property type="match status" value="1"/>
</dbReference>
<dbReference type="PANTHER" id="PTHR13946">
    <property type="entry name" value="DNA-DIRECTED RNA POLYMERASE I,II,III"/>
    <property type="match status" value="1"/>
</dbReference>
<reference evidence="6 7" key="1">
    <citation type="journal article" date="2018" name="BMC Genomics">
        <title>Comparative genome analyses reveal sequence features reflecting distinct modes of host-adaptation between dicot and monocot powdery mildew.</title>
        <authorList>
            <person name="Wu Y."/>
            <person name="Ma X."/>
            <person name="Pan Z."/>
            <person name="Kale S.D."/>
            <person name="Song Y."/>
            <person name="King H."/>
            <person name="Zhang Q."/>
            <person name="Presley C."/>
            <person name="Deng X."/>
            <person name="Wei C.I."/>
            <person name="Xiao S."/>
        </authorList>
    </citation>
    <scope>NUCLEOTIDE SEQUENCE [LARGE SCALE GENOMIC DNA]</scope>
    <source>
        <strain evidence="6">UMSG1</strain>
    </source>
</reference>
<evidence type="ECO:0000256" key="1">
    <source>
        <dbReference type="ARBA" id="ARBA00022478"/>
    </source>
</evidence>
<organism evidence="6 7">
    <name type="scientific">Golovinomyces cichoracearum</name>
    <dbReference type="NCBI Taxonomy" id="62708"/>
    <lineage>
        <taxon>Eukaryota</taxon>
        <taxon>Fungi</taxon>
        <taxon>Dikarya</taxon>
        <taxon>Ascomycota</taxon>
        <taxon>Pezizomycotina</taxon>
        <taxon>Leotiomycetes</taxon>
        <taxon>Erysiphales</taxon>
        <taxon>Erysiphaceae</taxon>
        <taxon>Golovinomyces</taxon>
    </lineage>
</organism>
<evidence type="ECO:0000313" key="6">
    <source>
        <dbReference type="EMBL" id="RKF74717.1"/>
    </source>
</evidence>
<dbReference type="SUPFAM" id="SSF55257">
    <property type="entry name" value="RBP11-like subunits of RNA polymerase"/>
    <property type="match status" value="1"/>
</dbReference>